<dbReference type="InterPro" id="IPR027470">
    <property type="entry name" value="Cation_efflux_CTD"/>
</dbReference>
<dbReference type="NCBIfam" id="TIGR01297">
    <property type="entry name" value="CDF"/>
    <property type="match status" value="1"/>
</dbReference>
<dbReference type="Pfam" id="PF16916">
    <property type="entry name" value="ZT_dimer"/>
    <property type="match status" value="1"/>
</dbReference>
<dbReference type="PANTHER" id="PTHR43840:SF15">
    <property type="entry name" value="MITOCHONDRIAL METAL TRANSPORTER 1-RELATED"/>
    <property type="match status" value="1"/>
</dbReference>
<dbReference type="Gene3D" id="1.20.1510.10">
    <property type="entry name" value="Cation efflux protein transmembrane domain"/>
    <property type="match status" value="1"/>
</dbReference>
<evidence type="ECO:0000256" key="4">
    <source>
        <dbReference type="ARBA" id="ARBA00022692"/>
    </source>
</evidence>
<feature type="transmembrane region" description="Helical" evidence="8">
    <location>
        <begin position="180"/>
        <end position="202"/>
    </location>
</feature>
<dbReference type="EMBL" id="JAMSLR010000004">
    <property type="protein sequence ID" value="MCM8749109.1"/>
    <property type="molecule type" value="Genomic_DNA"/>
</dbReference>
<gene>
    <name evidence="11" type="ORF">NET02_08130</name>
</gene>
<feature type="compositionally biased region" description="Basic and acidic residues" evidence="7">
    <location>
        <begin position="32"/>
        <end position="41"/>
    </location>
</feature>
<dbReference type="InterPro" id="IPR002524">
    <property type="entry name" value="Cation_efflux"/>
</dbReference>
<keyword evidence="5 8" id="KW-1133">Transmembrane helix</keyword>
<evidence type="ECO:0000256" key="7">
    <source>
        <dbReference type="SAM" id="MobiDB-lite"/>
    </source>
</evidence>
<feature type="region of interest" description="Disordered" evidence="7">
    <location>
        <begin position="1"/>
        <end position="41"/>
    </location>
</feature>
<evidence type="ECO:0000259" key="9">
    <source>
        <dbReference type="Pfam" id="PF01545"/>
    </source>
</evidence>
<feature type="transmembrane region" description="Helical" evidence="8">
    <location>
        <begin position="147"/>
        <end position="168"/>
    </location>
</feature>
<evidence type="ECO:0000256" key="1">
    <source>
        <dbReference type="ARBA" id="ARBA00004141"/>
    </source>
</evidence>
<organism evidence="11 12">
    <name type="scientific">Thermalbibacter longus</name>
    <dbReference type="NCBI Taxonomy" id="2951981"/>
    <lineage>
        <taxon>Bacteria</taxon>
        <taxon>Pseudomonadati</taxon>
        <taxon>Thermomicrobiota</taxon>
        <taxon>Thermomicrobia</taxon>
        <taxon>Thermomicrobiales</taxon>
        <taxon>Thermomicrobiaceae</taxon>
        <taxon>Thermalbibacter</taxon>
    </lineage>
</organism>
<reference evidence="11" key="1">
    <citation type="submission" date="2022-06" db="EMBL/GenBank/DDBJ databases">
        <title>CFH 74404 Thermomicrobiaceae sp.</title>
        <authorList>
            <person name="Ming H."/>
            <person name="Li W.-J."/>
            <person name="Zhao Z."/>
        </authorList>
    </citation>
    <scope>NUCLEOTIDE SEQUENCE</scope>
    <source>
        <strain evidence="11">CFH 74404</strain>
    </source>
</reference>
<keyword evidence="3" id="KW-0813">Transport</keyword>
<dbReference type="InterPro" id="IPR058533">
    <property type="entry name" value="Cation_efflux_TM"/>
</dbReference>
<feature type="domain" description="Cation efflux protein cytoplasmic" evidence="10">
    <location>
        <begin position="276"/>
        <end position="353"/>
    </location>
</feature>
<dbReference type="InterPro" id="IPR036837">
    <property type="entry name" value="Cation_efflux_CTD_sf"/>
</dbReference>
<comment type="caution">
    <text evidence="11">The sequence shown here is derived from an EMBL/GenBank/DDBJ whole genome shotgun (WGS) entry which is preliminary data.</text>
</comment>
<dbReference type="Proteomes" id="UP001165306">
    <property type="component" value="Unassembled WGS sequence"/>
</dbReference>
<dbReference type="Pfam" id="PF01545">
    <property type="entry name" value="Cation_efflux"/>
    <property type="match status" value="1"/>
</dbReference>
<dbReference type="InterPro" id="IPR027469">
    <property type="entry name" value="Cation_efflux_TMD_sf"/>
</dbReference>
<dbReference type="PANTHER" id="PTHR43840">
    <property type="entry name" value="MITOCHONDRIAL METAL TRANSPORTER 1-RELATED"/>
    <property type="match status" value="1"/>
</dbReference>
<dbReference type="RefSeq" id="WP_284056888.1">
    <property type="nucleotide sequence ID" value="NZ_JAMSLR010000004.1"/>
</dbReference>
<evidence type="ECO:0000313" key="11">
    <source>
        <dbReference type="EMBL" id="MCM8749109.1"/>
    </source>
</evidence>
<proteinExistence type="inferred from homology"/>
<keyword evidence="12" id="KW-1185">Reference proteome</keyword>
<dbReference type="InterPro" id="IPR050291">
    <property type="entry name" value="CDF_Transporter"/>
</dbReference>
<dbReference type="SUPFAM" id="SSF161111">
    <property type="entry name" value="Cation efflux protein transmembrane domain-like"/>
    <property type="match status" value="1"/>
</dbReference>
<evidence type="ECO:0000256" key="2">
    <source>
        <dbReference type="ARBA" id="ARBA00008114"/>
    </source>
</evidence>
<evidence type="ECO:0000313" key="12">
    <source>
        <dbReference type="Proteomes" id="UP001165306"/>
    </source>
</evidence>
<name>A0AA41WEI4_9BACT</name>
<dbReference type="SUPFAM" id="SSF160240">
    <property type="entry name" value="Cation efflux protein cytoplasmic domain-like"/>
    <property type="match status" value="1"/>
</dbReference>
<keyword evidence="4 8" id="KW-0812">Transmembrane</keyword>
<protein>
    <submittedName>
        <fullName evidence="11">Cation diffusion facilitator family transporter</fullName>
    </submittedName>
</protein>
<dbReference type="GO" id="GO:0008324">
    <property type="term" value="F:monoatomic cation transmembrane transporter activity"/>
    <property type="evidence" value="ECO:0007669"/>
    <property type="project" value="InterPro"/>
</dbReference>
<evidence type="ECO:0000256" key="5">
    <source>
        <dbReference type="ARBA" id="ARBA00022989"/>
    </source>
</evidence>
<dbReference type="FunFam" id="1.20.1510.10:FF:000006">
    <property type="entry name" value="Divalent cation efflux transporter"/>
    <property type="match status" value="1"/>
</dbReference>
<dbReference type="Gene3D" id="3.30.70.1350">
    <property type="entry name" value="Cation efflux protein, cytoplasmic domain"/>
    <property type="match status" value="1"/>
</dbReference>
<evidence type="ECO:0000256" key="3">
    <source>
        <dbReference type="ARBA" id="ARBA00022448"/>
    </source>
</evidence>
<evidence type="ECO:0000256" key="8">
    <source>
        <dbReference type="SAM" id="Phobius"/>
    </source>
</evidence>
<keyword evidence="6 8" id="KW-0472">Membrane</keyword>
<feature type="domain" description="Cation efflux protein transmembrane" evidence="9">
    <location>
        <begin position="79"/>
        <end position="272"/>
    </location>
</feature>
<sequence>MSEDRRQDGQRHQTEPEMAAEPSRPDMSTHAGPHEHHSAEHESVIGRVRHWLAHLGHSHEVGAAIDPALAGSERGIWALKVSIAGLGLTALFQLVIALLSGSAALLADTVHNIGDAATSIPLWIAFSLSRRRPTPQYPYGYGRAEDLAGVIIVLVILASAVIAGYESVSKLLDPRPMTHLWWVGAAAIVGFLGNEAVAGYRIRVGKQIESAALVADGQHARIDGLTSLAVLGGVIGTAAGFPILDPLIGLGITVAILFILKDTTVSVVRRLMDAVEPEIRARLERAAAGTPGVHDVHDLRVRWLGHTLHAELHITVDEDLPTRESHRIAEEVRHRLLHAEPRLVAVFVHVDPCGHGGRDPHDITAHHQGTR</sequence>
<dbReference type="AlphaFoldDB" id="A0AA41WEI4"/>
<evidence type="ECO:0000259" key="10">
    <source>
        <dbReference type="Pfam" id="PF16916"/>
    </source>
</evidence>
<feature type="transmembrane region" description="Helical" evidence="8">
    <location>
        <begin position="77"/>
        <end position="99"/>
    </location>
</feature>
<feature type="transmembrane region" description="Helical" evidence="8">
    <location>
        <begin position="247"/>
        <end position="268"/>
    </location>
</feature>
<feature type="compositionally biased region" description="Basic and acidic residues" evidence="7">
    <location>
        <begin position="1"/>
        <end position="15"/>
    </location>
</feature>
<evidence type="ECO:0000256" key="6">
    <source>
        <dbReference type="ARBA" id="ARBA00023136"/>
    </source>
</evidence>
<comment type="similarity">
    <text evidence="2">Belongs to the cation diffusion facilitator (CDF) transporter (TC 2.A.4) family.</text>
</comment>
<comment type="subcellular location">
    <subcellularLocation>
        <location evidence="1">Membrane</location>
        <topology evidence="1">Multi-pass membrane protein</topology>
    </subcellularLocation>
</comment>
<accession>A0AA41WEI4</accession>
<dbReference type="GO" id="GO:0016020">
    <property type="term" value="C:membrane"/>
    <property type="evidence" value="ECO:0007669"/>
    <property type="project" value="UniProtKB-SubCell"/>
</dbReference>